<dbReference type="GO" id="GO:0071555">
    <property type="term" value="P:cell wall organization"/>
    <property type="evidence" value="ECO:0007669"/>
    <property type="project" value="UniProtKB-KW"/>
</dbReference>
<evidence type="ECO:0000256" key="7">
    <source>
        <dbReference type="ARBA" id="ARBA00023316"/>
    </source>
</evidence>
<comment type="subcellular location">
    <subcellularLocation>
        <location evidence="1">Secreted</location>
        <location evidence="1">Cell wall</location>
    </subcellularLocation>
</comment>
<dbReference type="Gene3D" id="2.160.20.10">
    <property type="entry name" value="Single-stranded right-handed beta-helix, Pectin lyase-like"/>
    <property type="match status" value="1"/>
</dbReference>
<dbReference type="GO" id="GO:0004650">
    <property type="term" value="F:polygalacturonase activity"/>
    <property type="evidence" value="ECO:0007669"/>
    <property type="project" value="InterPro"/>
</dbReference>
<evidence type="ECO:0000313" key="10">
    <source>
        <dbReference type="Proteomes" id="UP000653305"/>
    </source>
</evidence>
<dbReference type="InterPro" id="IPR012334">
    <property type="entry name" value="Pectin_lyas_fold"/>
</dbReference>
<keyword evidence="7" id="KW-0961">Cell wall biogenesis/degradation</keyword>
<evidence type="ECO:0000256" key="3">
    <source>
        <dbReference type="ARBA" id="ARBA00022512"/>
    </source>
</evidence>
<dbReference type="SUPFAM" id="SSF51126">
    <property type="entry name" value="Pectin lyase-like"/>
    <property type="match status" value="1"/>
</dbReference>
<evidence type="ECO:0000256" key="4">
    <source>
        <dbReference type="ARBA" id="ARBA00022525"/>
    </source>
</evidence>
<evidence type="ECO:0000256" key="8">
    <source>
        <dbReference type="RuleBase" id="RU361169"/>
    </source>
</evidence>
<organism evidence="9 10">
    <name type="scientific">Phtheirospermum japonicum</name>
    <dbReference type="NCBI Taxonomy" id="374723"/>
    <lineage>
        <taxon>Eukaryota</taxon>
        <taxon>Viridiplantae</taxon>
        <taxon>Streptophyta</taxon>
        <taxon>Embryophyta</taxon>
        <taxon>Tracheophyta</taxon>
        <taxon>Spermatophyta</taxon>
        <taxon>Magnoliopsida</taxon>
        <taxon>eudicotyledons</taxon>
        <taxon>Gunneridae</taxon>
        <taxon>Pentapetalae</taxon>
        <taxon>asterids</taxon>
        <taxon>lamiids</taxon>
        <taxon>Lamiales</taxon>
        <taxon>Orobanchaceae</taxon>
        <taxon>Orobanchaceae incertae sedis</taxon>
        <taxon>Phtheirospermum</taxon>
    </lineage>
</organism>
<sequence length="188" mass="20070">MQLDGKIIAPTSREDWDSGLLQWLDFTGLSGLTIQGKGVIDGQGDVWWQDSGEMVQALRVSDSKGVTVTGLTIQNSQQAHLKFDNCEEVEVYEITINSPGNSPNTDGIHVQNSQQVSIHDNKIGCGDDCISIQTGSSRINITDVTCGPSHGISIGGLGKDSTTACVSDVTVSDCTITESDNGVRIKTW</sequence>
<keyword evidence="5 8" id="KW-0378">Hydrolase</keyword>
<keyword evidence="10" id="KW-1185">Reference proteome</keyword>
<name>A0A830DA10_9LAMI</name>
<dbReference type="EMBL" id="BMAC01007993">
    <property type="protein sequence ID" value="GFQ08657.1"/>
    <property type="molecule type" value="Genomic_DNA"/>
</dbReference>
<dbReference type="InterPro" id="IPR006626">
    <property type="entry name" value="PbH1"/>
</dbReference>
<comment type="caution">
    <text evidence="9">The sequence shown here is derived from an EMBL/GenBank/DDBJ whole genome shotgun (WGS) entry which is preliminary data.</text>
</comment>
<protein>
    <submittedName>
        <fullName evidence="9">Polygalacturonase at1g48100</fullName>
    </submittedName>
</protein>
<dbReference type="InterPro" id="IPR011050">
    <property type="entry name" value="Pectin_lyase_fold/virulence"/>
</dbReference>
<keyword evidence="4" id="KW-0964">Secreted</keyword>
<dbReference type="Pfam" id="PF00295">
    <property type="entry name" value="Glyco_hydro_28"/>
    <property type="match status" value="1"/>
</dbReference>
<dbReference type="PANTHER" id="PTHR31375">
    <property type="match status" value="1"/>
</dbReference>
<evidence type="ECO:0000313" key="9">
    <source>
        <dbReference type="EMBL" id="GFQ08657.1"/>
    </source>
</evidence>
<dbReference type="OrthoDB" id="910249at2759"/>
<dbReference type="Proteomes" id="UP000653305">
    <property type="component" value="Unassembled WGS sequence"/>
</dbReference>
<accession>A0A830DA10</accession>
<dbReference type="SMART" id="SM00710">
    <property type="entry name" value="PbH1"/>
    <property type="match status" value="4"/>
</dbReference>
<keyword evidence="3" id="KW-0134">Cell wall</keyword>
<gene>
    <name evidence="9" type="ORF">PHJA_003009700</name>
</gene>
<evidence type="ECO:0000256" key="6">
    <source>
        <dbReference type="ARBA" id="ARBA00023295"/>
    </source>
</evidence>
<feature type="non-terminal residue" evidence="9">
    <location>
        <position position="188"/>
    </location>
</feature>
<dbReference type="GO" id="GO:0005975">
    <property type="term" value="P:carbohydrate metabolic process"/>
    <property type="evidence" value="ECO:0007669"/>
    <property type="project" value="InterPro"/>
</dbReference>
<dbReference type="AlphaFoldDB" id="A0A830DA10"/>
<evidence type="ECO:0000256" key="2">
    <source>
        <dbReference type="ARBA" id="ARBA00008834"/>
    </source>
</evidence>
<proteinExistence type="inferred from homology"/>
<evidence type="ECO:0000256" key="1">
    <source>
        <dbReference type="ARBA" id="ARBA00004191"/>
    </source>
</evidence>
<comment type="similarity">
    <text evidence="2 8">Belongs to the glycosyl hydrolase 28 family.</text>
</comment>
<dbReference type="InterPro" id="IPR000743">
    <property type="entry name" value="Glyco_hydro_28"/>
</dbReference>
<evidence type="ECO:0000256" key="5">
    <source>
        <dbReference type="ARBA" id="ARBA00022801"/>
    </source>
</evidence>
<keyword evidence="6 8" id="KW-0326">Glycosidase</keyword>
<reference evidence="9" key="1">
    <citation type="submission" date="2020-07" db="EMBL/GenBank/DDBJ databases">
        <title>Ethylene signaling mediates host invasion by parasitic plants.</title>
        <authorList>
            <person name="Yoshida S."/>
        </authorList>
    </citation>
    <scope>NUCLEOTIDE SEQUENCE</scope>
    <source>
        <strain evidence="9">Okayama</strain>
    </source>
</reference>